<reference evidence="7 8" key="1">
    <citation type="submission" date="2019-10" db="EMBL/GenBank/DDBJ databases">
        <title>Glycomyces albidus sp. nov., a novel actinomycete isolated from rhizosphere soil of wheat (Triticum aestivum L.).</title>
        <authorList>
            <person name="Qian L."/>
        </authorList>
    </citation>
    <scope>NUCLEOTIDE SEQUENCE [LARGE SCALE GENOMIC DNA]</scope>
    <source>
        <strain evidence="7 8">NEAU-7082</strain>
    </source>
</reference>
<dbReference type="Pfam" id="PF13520">
    <property type="entry name" value="AA_permease_2"/>
    <property type="match status" value="1"/>
</dbReference>
<keyword evidence="8" id="KW-1185">Reference proteome</keyword>
<evidence type="ECO:0000256" key="1">
    <source>
        <dbReference type="ARBA" id="ARBA00004651"/>
    </source>
</evidence>
<comment type="subcellular location">
    <subcellularLocation>
        <location evidence="1">Cell membrane</location>
        <topology evidence="1">Multi-pass membrane protein</topology>
    </subcellularLocation>
</comment>
<evidence type="ECO:0000256" key="2">
    <source>
        <dbReference type="ARBA" id="ARBA00022475"/>
    </source>
</evidence>
<feature type="transmembrane region" description="Helical" evidence="6">
    <location>
        <begin position="259"/>
        <end position="283"/>
    </location>
</feature>
<evidence type="ECO:0000313" key="8">
    <source>
        <dbReference type="Proteomes" id="UP000477750"/>
    </source>
</evidence>
<gene>
    <name evidence="7" type="ORF">GFD30_21180</name>
</gene>
<dbReference type="Gene3D" id="1.20.1740.10">
    <property type="entry name" value="Amino acid/polyamine transporter I"/>
    <property type="match status" value="1"/>
</dbReference>
<dbReference type="InterPro" id="IPR002293">
    <property type="entry name" value="AA/rel_permease1"/>
</dbReference>
<sequence length="436" mass="43130">MTARSSTGSLGTARGTALYLGAILGPGVLALPGLAAAAAGPAAIVAWVALLLLSIPVAATFAELAARRPDAGGVATFTRAAFGDKAAAVCGWWFYSVIPVGASSAALVGAAYIADAAGLGQNAAIAIAAALLATAFAANHIGLRLSGGAQLVLMGLLAALLAVACAAALPHFDPANLTPFAPAGIPGILSAAAVLFYAFSGWEAASHLSGEFTDPARQLRRVTALALAVVAAIYLALATATAGVLGASAGATATPLTDLLAFGFGPAAAPLTAVCAALLSLGAMNTFIAGASRLGAALARDGAMPAPLAKGHEPGRTPHRSLLLLAALTGTAFAACTALGLGLDQQMRATSAVLAAVTVLACASAVRLLTGRARGWALFATACTAAIATALTWYLVLPLLIAGLALGYLRLKRRRMPPVPVAPEQEPGLEPAEART</sequence>
<keyword evidence="5 6" id="KW-0472">Membrane</keyword>
<dbReference type="InterPro" id="IPR050367">
    <property type="entry name" value="APC_superfamily"/>
</dbReference>
<feature type="transmembrane region" description="Helical" evidence="6">
    <location>
        <begin position="222"/>
        <end position="247"/>
    </location>
</feature>
<proteinExistence type="predicted"/>
<dbReference type="EMBL" id="WIAO01000034">
    <property type="protein sequence ID" value="MQM28057.1"/>
    <property type="molecule type" value="Genomic_DNA"/>
</dbReference>
<dbReference type="PANTHER" id="PTHR42770:SF13">
    <property type="entry name" value="L-METHIONINE_BRANCHED-CHAIN AMINO ACID EXPORTER YJEH"/>
    <property type="match status" value="1"/>
</dbReference>
<feature type="transmembrane region" description="Helical" evidence="6">
    <location>
        <begin position="16"/>
        <end position="38"/>
    </location>
</feature>
<name>A0A6L5GEE0_9ACTN</name>
<dbReference type="GO" id="GO:0022857">
    <property type="term" value="F:transmembrane transporter activity"/>
    <property type="evidence" value="ECO:0007669"/>
    <property type="project" value="InterPro"/>
</dbReference>
<feature type="transmembrane region" description="Helical" evidence="6">
    <location>
        <begin position="184"/>
        <end position="202"/>
    </location>
</feature>
<dbReference type="GO" id="GO:0005886">
    <property type="term" value="C:plasma membrane"/>
    <property type="evidence" value="ECO:0007669"/>
    <property type="project" value="UniProtKB-SubCell"/>
</dbReference>
<comment type="caution">
    <text evidence="7">The sequence shown here is derived from an EMBL/GenBank/DDBJ whole genome shotgun (WGS) entry which is preliminary data.</text>
</comment>
<evidence type="ECO:0000256" key="5">
    <source>
        <dbReference type="ARBA" id="ARBA00023136"/>
    </source>
</evidence>
<evidence type="ECO:0000256" key="4">
    <source>
        <dbReference type="ARBA" id="ARBA00022989"/>
    </source>
</evidence>
<accession>A0A6L5GEE0</accession>
<keyword evidence="2" id="KW-1003">Cell membrane</keyword>
<feature type="transmembrane region" description="Helical" evidence="6">
    <location>
        <begin position="86"/>
        <end position="113"/>
    </location>
</feature>
<evidence type="ECO:0000256" key="3">
    <source>
        <dbReference type="ARBA" id="ARBA00022692"/>
    </source>
</evidence>
<feature type="transmembrane region" description="Helical" evidence="6">
    <location>
        <begin position="322"/>
        <end position="343"/>
    </location>
</feature>
<dbReference type="AlphaFoldDB" id="A0A6L5GEE0"/>
<feature type="transmembrane region" description="Helical" evidence="6">
    <location>
        <begin position="44"/>
        <end position="65"/>
    </location>
</feature>
<keyword evidence="3 6" id="KW-0812">Transmembrane</keyword>
<dbReference type="PANTHER" id="PTHR42770">
    <property type="entry name" value="AMINO ACID TRANSPORTER-RELATED"/>
    <property type="match status" value="1"/>
</dbReference>
<dbReference type="Proteomes" id="UP000477750">
    <property type="component" value="Unassembled WGS sequence"/>
</dbReference>
<feature type="transmembrane region" description="Helical" evidence="6">
    <location>
        <begin position="119"/>
        <end position="139"/>
    </location>
</feature>
<feature type="transmembrane region" description="Helical" evidence="6">
    <location>
        <begin position="376"/>
        <end position="409"/>
    </location>
</feature>
<evidence type="ECO:0000256" key="6">
    <source>
        <dbReference type="SAM" id="Phobius"/>
    </source>
</evidence>
<feature type="transmembrane region" description="Helical" evidence="6">
    <location>
        <begin position="151"/>
        <end position="172"/>
    </location>
</feature>
<dbReference type="RefSeq" id="WP_153027168.1">
    <property type="nucleotide sequence ID" value="NZ_WIAO01000034.1"/>
</dbReference>
<dbReference type="PIRSF" id="PIRSF006060">
    <property type="entry name" value="AA_transporter"/>
    <property type="match status" value="1"/>
</dbReference>
<protein>
    <submittedName>
        <fullName evidence="7">Amino acid permease</fullName>
    </submittedName>
</protein>
<organism evidence="7 8">
    <name type="scientific">Glycomyces albidus</name>
    <dbReference type="NCBI Taxonomy" id="2656774"/>
    <lineage>
        <taxon>Bacteria</taxon>
        <taxon>Bacillati</taxon>
        <taxon>Actinomycetota</taxon>
        <taxon>Actinomycetes</taxon>
        <taxon>Glycomycetales</taxon>
        <taxon>Glycomycetaceae</taxon>
        <taxon>Glycomyces</taxon>
    </lineage>
</organism>
<keyword evidence="4 6" id="KW-1133">Transmembrane helix</keyword>
<feature type="transmembrane region" description="Helical" evidence="6">
    <location>
        <begin position="349"/>
        <end position="369"/>
    </location>
</feature>
<evidence type="ECO:0000313" key="7">
    <source>
        <dbReference type="EMBL" id="MQM28057.1"/>
    </source>
</evidence>